<proteinExistence type="predicted"/>
<feature type="region of interest" description="Disordered" evidence="1">
    <location>
        <begin position="1"/>
        <end position="62"/>
    </location>
</feature>
<comment type="caution">
    <text evidence="2">The sequence shown here is derived from an EMBL/GenBank/DDBJ whole genome shotgun (WGS) entry which is preliminary data.</text>
</comment>
<protein>
    <submittedName>
        <fullName evidence="2">Uncharacterized protein</fullName>
    </submittedName>
</protein>
<feature type="compositionally biased region" description="Basic and acidic residues" evidence="1">
    <location>
        <begin position="16"/>
        <end position="40"/>
    </location>
</feature>
<organism evidence="2 3">
    <name type="scientific">Zasmidium cellare</name>
    <name type="common">Wine cellar mold</name>
    <name type="synonym">Racodium cellare</name>
    <dbReference type="NCBI Taxonomy" id="395010"/>
    <lineage>
        <taxon>Eukaryota</taxon>
        <taxon>Fungi</taxon>
        <taxon>Dikarya</taxon>
        <taxon>Ascomycota</taxon>
        <taxon>Pezizomycotina</taxon>
        <taxon>Dothideomycetes</taxon>
        <taxon>Dothideomycetidae</taxon>
        <taxon>Mycosphaerellales</taxon>
        <taxon>Mycosphaerellaceae</taxon>
        <taxon>Zasmidium</taxon>
    </lineage>
</organism>
<evidence type="ECO:0000256" key="1">
    <source>
        <dbReference type="SAM" id="MobiDB-lite"/>
    </source>
</evidence>
<keyword evidence="3" id="KW-1185">Reference proteome</keyword>
<dbReference type="EMBL" id="JAXOVC010000001">
    <property type="protein sequence ID" value="KAK4508678.1"/>
    <property type="molecule type" value="Genomic_DNA"/>
</dbReference>
<dbReference type="Proteomes" id="UP001305779">
    <property type="component" value="Unassembled WGS sequence"/>
</dbReference>
<evidence type="ECO:0000313" key="3">
    <source>
        <dbReference type="Proteomes" id="UP001305779"/>
    </source>
</evidence>
<gene>
    <name evidence="2" type="ORF">PRZ48_002417</name>
</gene>
<name>A0ABR0F697_ZASCE</name>
<reference evidence="2 3" key="1">
    <citation type="journal article" date="2023" name="G3 (Bethesda)">
        <title>A chromosome-level genome assembly of Zasmidium syzygii isolated from banana leaves.</title>
        <authorList>
            <person name="van Westerhoven A.C."/>
            <person name="Mehrabi R."/>
            <person name="Talebi R."/>
            <person name="Steentjes M.B.F."/>
            <person name="Corcolon B."/>
            <person name="Chong P.A."/>
            <person name="Kema G.H.J."/>
            <person name="Seidl M.F."/>
        </authorList>
    </citation>
    <scope>NUCLEOTIDE SEQUENCE [LARGE SCALE GENOMIC DNA]</scope>
    <source>
        <strain evidence="2 3">P124</strain>
    </source>
</reference>
<sequence length="62" mass="6902">MVPEKDSSGTLQPGFRGRESLGERETGRSVRDRATERLAEADQDQTLKPAQKDQKKEGDGEK</sequence>
<accession>A0ABR0F697</accession>
<evidence type="ECO:0000313" key="2">
    <source>
        <dbReference type="EMBL" id="KAK4508678.1"/>
    </source>
</evidence>
<feature type="compositionally biased region" description="Basic and acidic residues" evidence="1">
    <location>
        <begin position="50"/>
        <end position="62"/>
    </location>
</feature>